<accession>A0A5N3P6D5</accession>
<keyword evidence="3" id="KW-1185">Reference proteome</keyword>
<dbReference type="Pfam" id="PF20057">
    <property type="entry name" value="DUF6456"/>
    <property type="match status" value="1"/>
</dbReference>
<sequence>MESRSAEAGAGSRTVLGKEAKRLLACLAQPDAWAFIDPTDHSGIILGRKSAAVSVSAGRFSQLHAEALVGHDLARWEKARRVALQITEAGRAYLRRDAAQAGGDAFFDQHRETASIGIATDEGTKRVRIDLDESPLDWLRRRKGRDGQRLIGTAAYAAGERLRVDLMQAGLLPSVTARWDAMPTATGPASPSDATDRMVAARQRVRNAFDAIGGDFSDLLLDLCGFLKGLELIERERHWPPRSAKVVVRLALTRLADHYGIETSARGPAASRGIRAWQAVVIEGGLR</sequence>
<dbReference type="Proteomes" id="UP000325684">
    <property type="component" value="Unassembled WGS sequence"/>
</dbReference>
<feature type="domain" description="DUF6456" evidence="1">
    <location>
        <begin position="127"/>
        <end position="260"/>
    </location>
</feature>
<dbReference type="AlphaFoldDB" id="A0A5N3P6D5"/>
<evidence type="ECO:0000313" key="3">
    <source>
        <dbReference type="Proteomes" id="UP000325684"/>
    </source>
</evidence>
<reference evidence="2 3" key="1">
    <citation type="journal article" date="2019" name="Microorganisms">
        <title>Genome Insights into the Novel Species Microvirga brassicacearum, a Rapeseed Endophyte with Biotechnological Potential.</title>
        <authorList>
            <person name="Jimenez-Gomez A."/>
            <person name="Saati-Santamaria Z."/>
            <person name="Igual J.M."/>
            <person name="Rivas R."/>
            <person name="Mateos P.F."/>
            <person name="Garcia-Fraile P."/>
        </authorList>
    </citation>
    <scope>NUCLEOTIDE SEQUENCE [LARGE SCALE GENOMIC DNA]</scope>
    <source>
        <strain evidence="2 3">CDVBN77</strain>
    </source>
</reference>
<dbReference type="EMBL" id="VCMV01000038">
    <property type="protein sequence ID" value="KAB0265290.1"/>
    <property type="molecule type" value="Genomic_DNA"/>
</dbReference>
<dbReference type="OrthoDB" id="7476630at2"/>
<protein>
    <submittedName>
        <fullName evidence="2">ATPase</fullName>
    </submittedName>
</protein>
<evidence type="ECO:0000259" key="1">
    <source>
        <dbReference type="Pfam" id="PF20057"/>
    </source>
</evidence>
<dbReference type="InterPro" id="IPR045599">
    <property type="entry name" value="DUF6456"/>
</dbReference>
<organism evidence="2 3">
    <name type="scientific">Microvirga brassicacearum</name>
    <dbReference type="NCBI Taxonomy" id="2580413"/>
    <lineage>
        <taxon>Bacteria</taxon>
        <taxon>Pseudomonadati</taxon>
        <taxon>Pseudomonadota</taxon>
        <taxon>Alphaproteobacteria</taxon>
        <taxon>Hyphomicrobiales</taxon>
        <taxon>Methylobacteriaceae</taxon>
        <taxon>Microvirga</taxon>
    </lineage>
</organism>
<name>A0A5N3P6D5_9HYPH</name>
<comment type="caution">
    <text evidence="2">The sequence shown here is derived from an EMBL/GenBank/DDBJ whole genome shotgun (WGS) entry which is preliminary data.</text>
</comment>
<proteinExistence type="predicted"/>
<evidence type="ECO:0000313" key="2">
    <source>
        <dbReference type="EMBL" id="KAB0265290.1"/>
    </source>
</evidence>
<gene>
    <name evidence="2" type="ORF">FEZ63_19290</name>
</gene>